<dbReference type="Gene3D" id="3.40.50.11890">
    <property type="match status" value="1"/>
</dbReference>
<proteinExistence type="inferred from homology"/>
<sequence>MTTAIAEAVPGTSSSAPAAKEIWTPFNAHSEGQRLFKEWYTSLETANERHEPVANVFVMGNAIEILRSFDFHMVFPEINSLQTGVRKTSAEFIRISEDYGMSPDVCSYVKADVGMMLKEEKEPLGKMPKPDLSVSSNMCGTFIKWAEIWERRHKMPSFVLDLPGQRSSSWVVRPGDAQHSADSRWVEDQFKDLIAKCEKITGKRFDIDRLAEIQGRVNQMVIHWNNVMELNRTCPAPYNAMLDGLTYIGIMNVHRGTVEGVEYMRRLEEDVRAKVARGEGRVPEERFRLLFSGTPCYVSMRRLVELFETWGGVFAYSDYLTFAAGGMDAAELLYDTSRPLESLAEVTALAAQRGLSNQFFAHERMEKQIKDYGVDGVVFHGIKSCRFVSAGMADTRDYISKRLDIPTLYIESDLIDPRYWSDAQIKNRVDAFFEALQQRGGAGPLKGKATHAQGRTA</sequence>
<dbReference type="EC" id="1.3.7.8" evidence="5"/>
<dbReference type="GO" id="GO:0046872">
    <property type="term" value="F:metal ion binding"/>
    <property type="evidence" value="ECO:0007669"/>
    <property type="project" value="UniProtKB-KW"/>
</dbReference>
<dbReference type="Gene3D" id="3.40.50.11900">
    <property type="match status" value="1"/>
</dbReference>
<keyword evidence="3" id="KW-0408">Iron</keyword>
<evidence type="ECO:0000313" key="5">
    <source>
        <dbReference type="EMBL" id="OIQ92279.1"/>
    </source>
</evidence>
<dbReference type="InterPro" id="IPR010327">
    <property type="entry name" value="FldB/FldC_alpha/beta"/>
</dbReference>
<evidence type="ECO:0000256" key="4">
    <source>
        <dbReference type="ARBA" id="ARBA00023014"/>
    </source>
</evidence>
<gene>
    <name evidence="5" type="primary">bcrB</name>
    <name evidence="5" type="ORF">GALL_257950</name>
</gene>
<dbReference type="GO" id="GO:0018522">
    <property type="term" value="F:benzoyl-CoA reductase activity"/>
    <property type="evidence" value="ECO:0007669"/>
    <property type="project" value="UniProtKB-EC"/>
</dbReference>
<accession>A0A1J5RJW7</accession>
<comment type="similarity">
    <text evidence="1">Belongs to the FldB/FldC dehydratase alpha/beta subunit family.</text>
</comment>
<evidence type="ECO:0000256" key="1">
    <source>
        <dbReference type="ARBA" id="ARBA00005806"/>
    </source>
</evidence>
<dbReference type="Pfam" id="PF06050">
    <property type="entry name" value="HGD-D"/>
    <property type="match status" value="1"/>
</dbReference>
<dbReference type="PANTHER" id="PTHR30548">
    <property type="entry name" value="2-HYDROXYGLUTARYL-COA DEHYDRATASE, D-COMPONENT-RELATED"/>
    <property type="match status" value="1"/>
</dbReference>
<dbReference type="GO" id="GO:0051536">
    <property type="term" value="F:iron-sulfur cluster binding"/>
    <property type="evidence" value="ECO:0007669"/>
    <property type="project" value="UniProtKB-KW"/>
</dbReference>
<comment type="caution">
    <text evidence="5">The sequence shown here is derived from an EMBL/GenBank/DDBJ whole genome shotgun (WGS) entry which is preliminary data.</text>
</comment>
<dbReference type="EC" id="1.3.99.-" evidence="5"/>
<keyword evidence="5" id="KW-0560">Oxidoreductase</keyword>
<dbReference type="AlphaFoldDB" id="A0A1J5RJW7"/>
<keyword evidence="2" id="KW-0479">Metal-binding</keyword>
<evidence type="ECO:0000256" key="2">
    <source>
        <dbReference type="ARBA" id="ARBA00022723"/>
    </source>
</evidence>
<dbReference type="PANTHER" id="PTHR30548:SF4">
    <property type="entry name" value="SUBUNIT OF OXYGEN-SENSITIVE 2-HYDROXYISOCAPROYL-COA DEHYDRATASE"/>
    <property type="match status" value="1"/>
</dbReference>
<name>A0A1J5RJW7_9ZZZZ</name>
<keyword evidence="4" id="KW-0411">Iron-sulfur</keyword>
<reference evidence="5" key="1">
    <citation type="submission" date="2016-10" db="EMBL/GenBank/DDBJ databases">
        <title>Sequence of Gallionella enrichment culture.</title>
        <authorList>
            <person name="Poehlein A."/>
            <person name="Muehling M."/>
            <person name="Daniel R."/>
        </authorList>
    </citation>
    <scope>NUCLEOTIDE SEQUENCE</scope>
</reference>
<organism evidence="5">
    <name type="scientific">mine drainage metagenome</name>
    <dbReference type="NCBI Taxonomy" id="410659"/>
    <lineage>
        <taxon>unclassified sequences</taxon>
        <taxon>metagenomes</taxon>
        <taxon>ecological metagenomes</taxon>
    </lineage>
</organism>
<protein>
    <submittedName>
        <fullName evidence="5">Benzoyl-CoA reductase subunit B</fullName>
        <ecNumber evidence="5">1.3.7.8</ecNumber>
        <ecNumber evidence="5">1.3.99.-</ecNumber>
    </submittedName>
</protein>
<evidence type="ECO:0000256" key="3">
    <source>
        <dbReference type="ARBA" id="ARBA00023004"/>
    </source>
</evidence>
<dbReference type="EMBL" id="MLJW01000236">
    <property type="protein sequence ID" value="OIQ92279.1"/>
    <property type="molecule type" value="Genomic_DNA"/>
</dbReference>